<evidence type="ECO:0000256" key="7">
    <source>
        <dbReference type="ARBA" id="ARBA00023004"/>
    </source>
</evidence>
<comment type="subcellular location">
    <subcellularLocation>
        <location evidence="1">Golgi apparatus membrane</location>
        <topology evidence="1">Single-pass type II membrane protein</topology>
    </subcellularLocation>
</comment>
<dbReference type="InterPro" id="IPR018967">
    <property type="entry name" value="FeS-contain_CDGSH-typ"/>
</dbReference>
<evidence type="ECO:0000313" key="12">
    <source>
        <dbReference type="EMBL" id="KAK6155803.1"/>
    </source>
</evidence>
<comment type="cofactor">
    <cofactor evidence="10">
        <name>[2Fe-2S] cluster</name>
        <dbReference type="ChEBI" id="CHEBI:190135"/>
    </cofactor>
</comment>
<proteinExistence type="inferred from homology"/>
<dbReference type="Gene3D" id="3.40.5.90">
    <property type="entry name" value="CDGSH iron-sulfur domain, mitoNEET-type"/>
    <property type="match status" value="1"/>
</dbReference>
<feature type="domain" description="Iron-binding zinc finger CDGSH type" evidence="11">
    <location>
        <begin position="48"/>
        <end position="87"/>
    </location>
</feature>
<comment type="similarity">
    <text evidence="2">Belongs to the glycosyltransferase 47 family.</text>
</comment>
<dbReference type="PANTHER" id="PTHR11062:SF214">
    <property type="entry name" value="XYLOGLUCAN GALACTOSYLTRANSFERASE XLT2"/>
    <property type="match status" value="1"/>
</dbReference>
<name>A0ABR0X805_REHGL</name>
<dbReference type="SMART" id="SM00704">
    <property type="entry name" value="ZnF_CDGSH"/>
    <property type="match status" value="1"/>
</dbReference>
<keyword evidence="9" id="KW-0333">Golgi apparatus</keyword>
<dbReference type="InterPro" id="IPR042216">
    <property type="entry name" value="MitoNEET_CISD"/>
</dbReference>
<dbReference type="InterPro" id="IPR040911">
    <property type="entry name" value="Exostosin_GT47"/>
</dbReference>
<keyword evidence="13" id="KW-1185">Reference proteome</keyword>
<dbReference type="Pfam" id="PF09360">
    <property type="entry name" value="zf-CDGSH"/>
    <property type="match status" value="1"/>
</dbReference>
<evidence type="ECO:0000256" key="9">
    <source>
        <dbReference type="ARBA" id="ARBA00023034"/>
    </source>
</evidence>
<keyword evidence="7" id="KW-0408">Iron</keyword>
<keyword evidence="8" id="KW-0411">Iron-sulfur</keyword>
<dbReference type="Pfam" id="PF03016">
    <property type="entry name" value="Exostosin_GT47"/>
    <property type="match status" value="1"/>
</dbReference>
<keyword evidence="5" id="KW-0479">Metal-binding</keyword>
<keyword evidence="4" id="KW-0001">2Fe-2S</keyword>
<dbReference type="EMBL" id="JABTTQ020000005">
    <property type="protein sequence ID" value="KAK6155803.1"/>
    <property type="molecule type" value="Genomic_DNA"/>
</dbReference>
<evidence type="ECO:0000313" key="13">
    <source>
        <dbReference type="Proteomes" id="UP001318860"/>
    </source>
</evidence>
<dbReference type="PANTHER" id="PTHR11062">
    <property type="entry name" value="EXOSTOSIN HEPARAN SULFATE GLYCOSYLTRANSFERASE -RELATED"/>
    <property type="match status" value="1"/>
</dbReference>
<evidence type="ECO:0000256" key="6">
    <source>
        <dbReference type="ARBA" id="ARBA00022968"/>
    </source>
</evidence>
<evidence type="ECO:0000256" key="5">
    <source>
        <dbReference type="ARBA" id="ARBA00022723"/>
    </source>
</evidence>
<reference evidence="12 13" key="1">
    <citation type="journal article" date="2021" name="Comput. Struct. Biotechnol. J.">
        <title>De novo genome assembly of the potent medicinal plant Rehmannia glutinosa using nanopore technology.</title>
        <authorList>
            <person name="Ma L."/>
            <person name="Dong C."/>
            <person name="Song C."/>
            <person name="Wang X."/>
            <person name="Zheng X."/>
            <person name="Niu Y."/>
            <person name="Chen S."/>
            <person name="Feng W."/>
        </authorList>
    </citation>
    <scope>NUCLEOTIDE SEQUENCE [LARGE SCALE GENOMIC DNA]</scope>
    <source>
        <strain evidence="12">DH-2019</strain>
    </source>
</reference>
<dbReference type="Proteomes" id="UP001318860">
    <property type="component" value="Unassembled WGS sequence"/>
</dbReference>
<keyword evidence="6" id="KW-0735">Signal-anchor</keyword>
<organism evidence="12 13">
    <name type="scientific">Rehmannia glutinosa</name>
    <name type="common">Chinese foxglove</name>
    <dbReference type="NCBI Taxonomy" id="99300"/>
    <lineage>
        <taxon>Eukaryota</taxon>
        <taxon>Viridiplantae</taxon>
        <taxon>Streptophyta</taxon>
        <taxon>Embryophyta</taxon>
        <taxon>Tracheophyta</taxon>
        <taxon>Spermatophyta</taxon>
        <taxon>Magnoliopsida</taxon>
        <taxon>eudicotyledons</taxon>
        <taxon>Gunneridae</taxon>
        <taxon>Pentapetalae</taxon>
        <taxon>asterids</taxon>
        <taxon>lamiids</taxon>
        <taxon>Lamiales</taxon>
        <taxon>Orobanchaceae</taxon>
        <taxon>Rehmannieae</taxon>
        <taxon>Rehmannia</taxon>
    </lineage>
</organism>
<evidence type="ECO:0000256" key="10">
    <source>
        <dbReference type="ARBA" id="ARBA00034078"/>
    </source>
</evidence>
<evidence type="ECO:0000256" key="8">
    <source>
        <dbReference type="ARBA" id="ARBA00023014"/>
    </source>
</evidence>
<sequence>MASLLCNVYAGASFGRPASSGGAGAKPRRMVAVRAEAINPDIRKTEDKVVDSVVVTELAKSLTAYCRCWRSGTFPLCDGSHVKHNKATINENCPYGKVYVYNLPPLFNTEIVKNCHNINPWSSRCDALSNSGFGKSADGISGIVPEKIAGAWFWTDQFSLEIIYHNRILNYRCRTLEPESATAFYIPFYTGLAVERFLFTKNSTTEERDRHCTMMLNWVSDQPFFNKSHGWDHFITVGRISWDFRRSKDEDWGSSCIYMPKMRNITRLLIEKNPWDYFDVATSKSGKISSEIANAAPFLLRRSNTRVYKERFQGILLNQCYSEPGSCRVVDCGGSKCANGTSAILETFLDSDFCLQPRGDSFTRRSIFDCMVAGSVPVFFWHRTAYLQYEWFLPGEPESYSVFIDRNEVKNGTSIKSVLEKISKEKVKSMREKVIEYIPKIIYSNSIHGLEGIGDAFDVAVEGFLRRVKEQEGGYKWK</sequence>
<protein>
    <recommendedName>
        <fullName evidence="11">Iron-binding zinc finger CDGSH type domain-containing protein</fullName>
    </recommendedName>
</protein>
<comment type="caution">
    <text evidence="12">The sequence shown here is derived from an EMBL/GenBank/DDBJ whole genome shotgun (WGS) entry which is preliminary data.</text>
</comment>
<evidence type="ECO:0000256" key="4">
    <source>
        <dbReference type="ARBA" id="ARBA00022714"/>
    </source>
</evidence>
<gene>
    <name evidence="12" type="ORF">DH2020_010051</name>
</gene>
<evidence type="ECO:0000256" key="2">
    <source>
        <dbReference type="ARBA" id="ARBA00010271"/>
    </source>
</evidence>
<evidence type="ECO:0000256" key="1">
    <source>
        <dbReference type="ARBA" id="ARBA00004323"/>
    </source>
</evidence>
<keyword evidence="6" id="KW-0812">Transmembrane</keyword>
<dbReference type="InterPro" id="IPR004263">
    <property type="entry name" value="Exostosin"/>
</dbReference>
<accession>A0ABR0X805</accession>
<evidence type="ECO:0000256" key="3">
    <source>
        <dbReference type="ARBA" id="ARBA00022676"/>
    </source>
</evidence>
<keyword evidence="3" id="KW-0328">Glycosyltransferase</keyword>
<evidence type="ECO:0000259" key="11">
    <source>
        <dbReference type="SMART" id="SM00704"/>
    </source>
</evidence>
<keyword evidence="3" id="KW-0808">Transferase</keyword>